<accession>A0A3M7SEJ2</accession>
<dbReference type="PANTHER" id="PTHR31516:SF17">
    <property type="entry name" value="STABILIZER OF AXONEMAL MICROTUBULES 2"/>
    <property type="match status" value="1"/>
</dbReference>
<name>A0A3M7SEJ2_BRAPC</name>
<comment type="caution">
    <text evidence="2">The sequence shown here is derived from an EMBL/GenBank/DDBJ whole genome shotgun (WGS) entry which is preliminary data.</text>
</comment>
<reference evidence="2 3" key="1">
    <citation type="journal article" date="2018" name="Sci. Rep.">
        <title>Genomic signatures of local adaptation to the degree of environmental predictability in rotifers.</title>
        <authorList>
            <person name="Franch-Gras L."/>
            <person name="Hahn C."/>
            <person name="Garcia-Roger E.M."/>
            <person name="Carmona M.J."/>
            <person name="Serra M."/>
            <person name="Gomez A."/>
        </authorList>
    </citation>
    <scope>NUCLEOTIDE SEQUENCE [LARGE SCALE GENOMIC DNA]</scope>
    <source>
        <strain evidence="2">HYR1</strain>
    </source>
</reference>
<evidence type="ECO:0000256" key="1">
    <source>
        <dbReference type="ARBA" id="ARBA00008738"/>
    </source>
</evidence>
<dbReference type="GO" id="GO:0008017">
    <property type="term" value="F:microtubule binding"/>
    <property type="evidence" value="ECO:0007669"/>
    <property type="project" value="InterPro"/>
</dbReference>
<keyword evidence="3" id="KW-1185">Reference proteome</keyword>
<evidence type="ECO:0000313" key="3">
    <source>
        <dbReference type="Proteomes" id="UP000276133"/>
    </source>
</evidence>
<comment type="similarity">
    <text evidence="1">Belongs to the FAM154 family.</text>
</comment>
<organism evidence="2 3">
    <name type="scientific">Brachionus plicatilis</name>
    <name type="common">Marine rotifer</name>
    <name type="synonym">Brachionus muelleri</name>
    <dbReference type="NCBI Taxonomy" id="10195"/>
    <lineage>
        <taxon>Eukaryota</taxon>
        <taxon>Metazoa</taxon>
        <taxon>Spiralia</taxon>
        <taxon>Gnathifera</taxon>
        <taxon>Rotifera</taxon>
        <taxon>Eurotatoria</taxon>
        <taxon>Monogononta</taxon>
        <taxon>Pseudotrocha</taxon>
        <taxon>Ploima</taxon>
        <taxon>Brachionidae</taxon>
        <taxon>Brachionus</taxon>
    </lineage>
</organism>
<protein>
    <submittedName>
        <fullName evidence="2">Stabilizer of axonemal microtubules 1-like</fullName>
    </submittedName>
</protein>
<dbReference type="Proteomes" id="UP000276133">
    <property type="component" value="Unassembled WGS sequence"/>
</dbReference>
<gene>
    <name evidence="2" type="ORF">BpHYR1_049337</name>
</gene>
<dbReference type="EMBL" id="REGN01001519">
    <property type="protein sequence ID" value="RNA34149.1"/>
    <property type="molecule type" value="Genomic_DNA"/>
</dbReference>
<sequence>MGIIDNLDFSNIDFSKFGNFKCLCELCDDGCFDRSKQPHHPGCTREIRKKEARSRSELKSSKKCFLTHYGEVYKSDYNPRPATAFVPPKELFLYVPKGPIDLKTVQKVDFKNYGPQERVKPFKLVDSHEKSDEPVSKVTAYREEFVPKENKGPSIVRRNANEPSMKRQIQTAICSNTTANDHFKKWNVMSKSRGFSEYPSYAGDNLFPNRERTFATSTKTFHQPIDITKIEPRLKIELKTNLKTEGEMDLATSYRNTFIKHENNDLVGKIVPKNSVNLISSDKKKTISGTTQTRADFVYYPHHVPPKLADCNPYTSNLNKQIYPNNTRDHNTIYSSEFTPKEYAKQKSCKKEDLPYEKPTEKLETETVTHRDFRPIDIGSIPALKVIKKPHVHLKVPAGSMETKTVSMAHFVPYEIKPRIMYSDPCPDFYLPKSSKFEDETTTKYTFKGEQTQRTMPLKPTTENIKIDKSKQIESNTSYKNSFKNHGLSMCEAKAFLIAKAMSQTNENQVSSLTEPNSIKV</sequence>
<dbReference type="InterPro" id="IPR033336">
    <property type="entry name" value="SAXO1/2"/>
</dbReference>
<proteinExistence type="inferred from homology"/>
<dbReference type="OrthoDB" id="9973968at2759"/>
<dbReference type="GO" id="GO:0005856">
    <property type="term" value="C:cytoskeleton"/>
    <property type="evidence" value="ECO:0007669"/>
    <property type="project" value="TreeGrafter"/>
</dbReference>
<dbReference type="PANTHER" id="PTHR31516">
    <property type="entry name" value="STABILIZER OF AXONEMAL MICROTUBULES 2"/>
    <property type="match status" value="1"/>
</dbReference>
<evidence type="ECO:0000313" key="2">
    <source>
        <dbReference type="EMBL" id="RNA34149.1"/>
    </source>
</evidence>
<dbReference type="AlphaFoldDB" id="A0A3M7SEJ2"/>